<dbReference type="EMBL" id="CAJVPU010003076">
    <property type="protein sequence ID" value="CAG8512584.1"/>
    <property type="molecule type" value="Genomic_DNA"/>
</dbReference>
<sequence length="277" mass="32045">MVWKEESNYPESPDIVLKNEYQTFKFHIIKEGVYPPKHKLKYTQRPVKYPIPHNYAVRTIYSKKKYIVKCTIDYIGDKPLYQVYFGKYLDKFVESEKSTSHAAQLYCEALVKDIQTNERTESKSRLSGPLLFGLYCKSVESVRKILSSNEIVRMKPFNDYSISAQRKHVLGLGKRLLEIAEEEKENFFHPNDNIILKQAKAGAVYDMRQEITNRVNEKIPISLVDIDQPTSFEPITKESDITDPIIISNIIASIGKGGQRRITDILNYIVPLYVQKG</sequence>
<reference evidence="1" key="1">
    <citation type="submission" date="2021-06" db="EMBL/GenBank/DDBJ databases">
        <authorList>
            <person name="Kallberg Y."/>
            <person name="Tangrot J."/>
            <person name="Rosling A."/>
        </authorList>
    </citation>
    <scope>NUCLEOTIDE SEQUENCE</scope>
    <source>
        <strain evidence="1">IL203A</strain>
    </source>
</reference>
<protein>
    <submittedName>
        <fullName evidence="1">14061_t:CDS:1</fullName>
    </submittedName>
</protein>
<keyword evidence="2" id="KW-1185">Reference proteome</keyword>
<proteinExistence type="predicted"/>
<accession>A0ACA9L5T9</accession>
<dbReference type="Proteomes" id="UP000789702">
    <property type="component" value="Unassembled WGS sequence"/>
</dbReference>
<name>A0ACA9L5T9_9GLOM</name>
<evidence type="ECO:0000313" key="2">
    <source>
        <dbReference type="Proteomes" id="UP000789702"/>
    </source>
</evidence>
<organism evidence="1 2">
    <name type="scientific">Dentiscutata heterogama</name>
    <dbReference type="NCBI Taxonomy" id="1316150"/>
    <lineage>
        <taxon>Eukaryota</taxon>
        <taxon>Fungi</taxon>
        <taxon>Fungi incertae sedis</taxon>
        <taxon>Mucoromycota</taxon>
        <taxon>Glomeromycotina</taxon>
        <taxon>Glomeromycetes</taxon>
        <taxon>Diversisporales</taxon>
        <taxon>Gigasporaceae</taxon>
        <taxon>Dentiscutata</taxon>
    </lineage>
</organism>
<gene>
    <name evidence="1" type="ORF">DHETER_LOCUS3532</name>
</gene>
<feature type="non-terminal residue" evidence="1">
    <location>
        <position position="277"/>
    </location>
</feature>
<comment type="caution">
    <text evidence="1">The sequence shown here is derived from an EMBL/GenBank/DDBJ whole genome shotgun (WGS) entry which is preliminary data.</text>
</comment>
<evidence type="ECO:0000313" key="1">
    <source>
        <dbReference type="EMBL" id="CAG8512584.1"/>
    </source>
</evidence>